<evidence type="ECO:0000313" key="2">
    <source>
        <dbReference type="Proteomes" id="UP000196536"/>
    </source>
</evidence>
<evidence type="ECO:0000313" key="1">
    <source>
        <dbReference type="EMBL" id="OUY06592.1"/>
    </source>
</evidence>
<dbReference type="EMBL" id="NEXX01000004">
    <property type="protein sequence ID" value="OUY06592.1"/>
    <property type="molecule type" value="Genomic_DNA"/>
</dbReference>
<dbReference type="AlphaFoldDB" id="A0A1Z9YWJ2"/>
<dbReference type="PANTHER" id="PTHR30087:SF1">
    <property type="entry name" value="HYPOTHETICAL CYTOSOLIC PROTEIN"/>
    <property type="match status" value="1"/>
</dbReference>
<dbReference type="InterPro" id="IPR007553">
    <property type="entry name" value="2-thiour_desulf"/>
</dbReference>
<proteinExistence type="predicted"/>
<dbReference type="Proteomes" id="UP000196536">
    <property type="component" value="Unassembled WGS sequence"/>
</dbReference>
<dbReference type="PANTHER" id="PTHR30087">
    <property type="entry name" value="INNER MEMBRANE PROTEIN"/>
    <property type="match status" value="1"/>
</dbReference>
<keyword evidence="2" id="KW-1185">Reference proteome</keyword>
<comment type="caution">
    <text evidence="1">The sequence shown here is derived from an EMBL/GenBank/DDBJ whole genome shotgun (WGS) entry which is preliminary data.</text>
</comment>
<name>A0A1Z9YWJ2_9GAMM</name>
<dbReference type="Pfam" id="PF04463">
    <property type="entry name" value="2-thiour_desulf"/>
    <property type="match status" value="1"/>
</dbReference>
<accession>A0A1Z9YWJ2</accession>
<gene>
    <name evidence="1" type="ORF">CAP51_11720</name>
</gene>
<reference evidence="1 2" key="1">
    <citation type="submission" date="2017-05" db="EMBL/GenBank/DDBJ databases">
        <title>Acinetobacter populi ANC 5415 (= PBJ7), whole genome shotgun sequencing project.</title>
        <authorList>
            <person name="Nemec A."/>
            <person name="Radolfova-Krizova L."/>
        </authorList>
    </citation>
    <scope>NUCLEOTIDE SEQUENCE [LARGE SCALE GENOMIC DNA]</scope>
    <source>
        <strain evidence="1 2">PBJ7</strain>
    </source>
</reference>
<sequence>MLLVSACLAGEPVRYDGQDSAHDKIRQLIQQGKAKFVCPELLGGFPIPRLPAEIVNGTGLDVLNGTAKVMDCAGEDVTTQYLDGAYKALKIAQDLDASCIVLKENSPSCGSQQIYDGSFDGHKIMGMGVTAALFRQHGFNVISEHQLQDWLESHT</sequence>
<dbReference type="OrthoDB" id="495783at2"/>
<organism evidence="1 2">
    <name type="scientific">Acinetobacter populi</name>
    <dbReference type="NCBI Taxonomy" id="1582270"/>
    <lineage>
        <taxon>Bacteria</taxon>
        <taxon>Pseudomonadati</taxon>
        <taxon>Pseudomonadota</taxon>
        <taxon>Gammaproteobacteria</taxon>
        <taxon>Moraxellales</taxon>
        <taxon>Moraxellaceae</taxon>
        <taxon>Acinetobacter</taxon>
    </lineage>
</organism>
<protein>
    <submittedName>
        <fullName evidence="1">Uncharacterized protein</fullName>
    </submittedName>
</protein>
<dbReference type="RefSeq" id="WP_087620950.1">
    <property type="nucleotide sequence ID" value="NZ_NEXX01000004.1"/>
</dbReference>